<evidence type="ECO:0000313" key="3">
    <source>
        <dbReference type="Proteomes" id="UP000424468"/>
    </source>
</evidence>
<proteinExistence type="predicted"/>
<feature type="domain" description="Peptidase S8/S53" evidence="1">
    <location>
        <begin position="310"/>
        <end position="527"/>
    </location>
</feature>
<dbReference type="Pfam" id="PF00082">
    <property type="entry name" value="Peptidase_S8"/>
    <property type="match status" value="1"/>
</dbReference>
<gene>
    <name evidence="2" type="ORF">STABA_v1c00480</name>
</gene>
<accession>A0A6I6C946</accession>
<protein>
    <submittedName>
        <fullName evidence="2">S8 family serine peptidase</fullName>
    </submittedName>
</protein>
<dbReference type="KEGG" id="stab:STABA_v1c00480"/>
<sequence>MANIYKIKEPSTELQTNGRDTINYAKWTFDIRKKVDEIISTLEKMIVIFDNYKIFQIMPISVTYNKIVPKTSRIKHMFLMGNNPKQISAEYLSDGKKVSKIRLIYGCDKKALLFTLEKLKNISNNLSKCNFEIEFNKKLENKKIKTISSESYNKSINSWIKLNYKELKNKDLWIINDLIYIEKIEIKKYAKIDKPQIFSFLNIKKVEEIKTLLEKEGVNFNFDSYIGSEFWNLDIETTNKIIELYPFLFSFMTSDDEIEILDKELEQELKKDLEKKNKLKFNNTIIGVFDSAVKLPGYLNVVESHENLLPINKNRDFEHGTEVISVLACNDLINKNKDNLGCFKIKLFEVLPQGKILTSYLMRQIELAVKKNYKSIKVWNISIGCYKNGNKVSIFGKLLDVLQYKYDVQFIVSAGNEKANNLTSPGDSLSSISVGSVYKNYNGETNICEYSGSSKIFGFYNKPNTYEYGNNNKQVDWDKNYLYTLNSKEKICISDGTSFTTPLVTRKYAYLLEKFKLQTYTTRALINYLAKIDKNNISNLDVLKNKDEIFLFIEGSIKQKSKKEITIKLPKSNNKTEFAISYSLSYNVPNQLTLGDEYCSSDIAFRIAETVDNKRSNIVKLKKDKDSIDGVSANEDYLRKHFGKYNPNRVILDSDFLENNKKTTKNITNVFSFVVQRVDLIDNIFPEIKYGIVVHLKPLVEKCLSDFAMNNRELIIENLSNVFESEEIELDVI</sequence>
<dbReference type="Proteomes" id="UP000424468">
    <property type="component" value="Chromosome"/>
</dbReference>
<evidence type="ECO:0000313" key="2">
    <source>
        <dbReference type="EMBL" id="QGS51415.1"/>
    </source>
</evidence>
<dbReference type="GO" id="GO:0006508">
    <property type="term" value="P:proteolysis"/>
    <property type="evidence" value="ECO:0007669"/>
    <property type="project" value="InterPro"/>
</dbReference>
<keyword evidence="3" id="KW-1185">Reference proteome</keyword>
<organism evidence="2 3">
    <name type="scientific">Spiroplasma tabanidicola</name>
    <dbReference type="NCBI Taxonomy" id="324079"/>
    <lineage>
        <taxon>Bacteria</taxon>
        <taxon>Bacillati</taxon>
        <taxon>Mycoplasmatota</taxon>
        <taxon>Mollicutes</taxon>
        <taxon>Entomoplasmatales</taxon>
        <taxon>Spiroplasmataceae</taxon>
        <taxon>Spiroplasma</taxon>
    </lineage>
</organism>
<dbReference type="OrthoDB" id="9759014at2"/>
<dbReference type="InterPro" id="IPR036852">
    <property type="entry name" value="Peptidase_S8/S53_dom_sf"/>
</dbReference>
<dbReference type="RefSeq" id="WP_156005341.1">
    <property type="nucleotide sequence ID" value="NZ_CP046276.1"/>
</dbReference>
<dbReference type="AlphaFoldDB" id="A0A6I6C946"/>
<reference evidence="2 3" key="1">
    <citation type="submission" date="2019-11" db="EMBL/GenBank/DDBJ databases">
        <title>Complete genome sequence of Spiroplasma tabanidicola TAUS-1 (DSM 22603).</title>
        <authorList>
            <person name="Huang C.-T."/>
            <person name="Lin Y.-C."/>
            <person name="Kuo C.-H."/>
        </authorList>
    </citation>
    <scope>NUCLEOTIDE SEQUENCE [LARGE SCALE GENOMIC DNA]</scope>
    <source>
        <strain evidence="2 3">TAUS-1</strain>
    </source>
</reference>
<dbReference type="InterPro" id="IPR000209">
    <property type="entry name" value="Peptidase_S8/S53_dom"/>
</dbReference>
<dbReference type="Gene3D" id="3.40.50.200">
    <property type="entry name" value="Peptidase S8/S53 domain"/>
    <property type="match status" value="1"/>
</dbReference>
<name>A0A6I6C946_9MOLU</name>
<dbReference type="GO" id="GO:0004252">
    <property type="term" value="F:serine-type endopeptidase activity"/>
    <property type="evidence" value="ECO:0007669"/>
    <property type="project" value="InterPro"/>
</dbReference>
<dbReference type="EMBL" id="CP046276">
    <property type="protein sequence ID" value="QGS51415.1"/>
    <property type="molecule type" value="Genomic_DNA"/>
</dbReference>
<dbReference type="SUPFAM" id="SSF52743">
    <property type="entry name" value="Subtilisin-like"/>
    <property type="match status" value="1"/>
</dbReference>
<evidence type="ECO:0000259" key="1">
    <source>
        <dbReference type="Pfam" id="PF00082"/>
    </source>
</evidence>